<dbReference type="PANTHER" id="PTHR43586:SF21">
    <property type="entry name" value="PYRIDOXAL PHOSPHATE (PLP)-DEPENDENT ASPARTATE AMINOTRANSFERASE SUPERFAMILY"/>
    <property type="match status" value="1"/>
</dbReference>
<evidence type="ECO:0000259" key="2">
    <source>
        <dbReference type="Pfam" id="PF00266"/>
    </source>
</evidence>
<dbReference type="Proteomes" id="UP000754495">
    <property type="component" value="Unassembled WGS sequence"/>
</dbReference>
<comment type="caution">
    <text evidence="3">The sequence shown here is derived from an EMBL/GenBank/DDBJ whole genome shotgun (WGS) entry which is preliminary data.</text>
</comment>
<dbReference type="Gene3D" id="3.40.640.10">
    <property type="entry name" value="Type I PLP-dependent aspartate aminotransferase-like (Major domain)"/>
    <property type="match status" value="1"/>
</dbReference>
<sequence>MTPEEFRGLFPALREQVWLDTPGAPPGAEPVVTVMREALEGWSSGAFDWLDWDGAAARARQLFADLVGVPAGTVTTMSSLAEAAATVAASLPRGRVVVAEQDFRSNRFPWLAGHDVVSVPARDDGATRVEDLIAALDDEVVLLAVSEVTSREGQRLDLVALRAATDRVGARLFVNLTQSLGALRFDLAAVRPDYLAVHGYKWLLCPRGAAWLVTRPDRVPGLRPLAPGWKSTAAPHGYFGGTLDLAPDAARCDASPAWFSWLGAGAALRLFHAVDPARVERHVLGLAGLLTGEAAALGLRRVLGGPGSHIVVLATANANRIARSLADHGVRATALGDRVRFGFHYFNDESDVAAAVRALAAATGHGSS</sequence>
<accession>A0ABX0STZ3</accession>
<dbReference type="InterPro" id="IPR015421">
    <property type="entry name" value="PyrdxlP-dep_Trfase_major"/>
</dbReference>
<dbReference type="Gene3D" id="3.90.1150.10">
    <property type="entry name" value="Aspartate Aminotransferase, domain 1"/>
    <property type="match status" value="1"/>
</dbReference>
<dbReference type="InterPro" id="IPR015422">
    <property type="entry name" value="PyrdxlP-dep_Trfase_small"/>
</dbReference>
<organism evidence="3 4">
    <name type="scientific">Amycolatopsis viridis</name>
    <dbReference type="NCBI Taxonomy" id="185678"/>
    <lineage>
        <taxon>Bacteria</taxon>
        <taxon>Bacillati</taxon>
        <taxon>Actinomycetota</taxon>
        <taxon>Actinomycetes</taxon>
        <taxon>Pseudonocardiales</taxon>
        <taxon>Pseudonocardiaceae</taxon>
        <taxon>Amycolatopsis</taxon>
    </lineage>
</organism>
<protein>
    <submittedName>
        <fullName evidence="3">Selenocysteine lyase/cysteine desulfurase</fullName>
    </submittedName>
</protein>
<gene>
    <name evidence="3" type="ORF">FHX46_002956</name>
</gene>
<dbReference type="RefSeq" id="WP_167114632.1">
    <property type="nucleotide sequence ID" value="NZ_JAANOU010000001.1"/>
</dbReference>
<name>A0ABX0STZ3_9PSEU</name>
<evidence type="ECO:0000313" key="3">
    <source>
        <dbReference type="EMBL" id="NIH80426.1"/>
    </source>
</evidence>
<proteinExistence type="predicted"/>
<dbReference type="InterPro" id="IPR000192">
    <property type="entry name" value="Aminotrans_V_dom"/>
</dbReference>
<dbReference type="PANTHER" id="PTHR43586">
    <property type="entry name" value="CYSTEINE DESULFURASE"/>
    <property type="match status" value="1"/>
</dbReference>
<evidence type="ECO:0000256" key="1">
    <source>
        <dbReference type="ARBA" id="ARBA00023194"/>
    </source>
</evidence>
<dbReference type="GO" id="GO:0016829">
    <property type="term" value="F:lyase activity"/>
    <property type="evidence" value="ECO:0007669"/>
    <property type="project" value="UniProtKB-KW"/>
</dbReference>
<keyword evidence="4" id="KW-1185">Reference proteome</keyword>
<dbReference type="EMBL" id="JAANOU010000001">
    <property type="protein sequence ID" value="NIH80426.1"/>
    <property type="molecule type" value="Genomic_DNA"/>
</dbReference>
<feature type="domain" description="Aminotransferase class V" evidence="2">
    <location>
        <begin position="55"/>
        <end position="340"/>
    </location>
</feature>
<evidence type="ECO:0000313" key="4">
    <source>
        <dbReference type="Proteomes" id="UP000754495"/>
    </source>
</evidence>
<reference evidence="3 4" key="1">
    <citation type="submission" date="2020-03" db="EMBL/GenBank/DDBJ databases">
        <title>Sequencing the genomes of 1000 actinobacteria strains.</title>
        <authorList>
            <person name="Klenk H.-P."/>
        </authorList>
    </citation>
    <scope>NUCLEOTIDE SEQUENCE [LARGE SCALE GENOMIC DNA]</scope>
    <source>
        <strain evidence="3 4">DSM 45668</strain>
    </source>
</reference>
<dbReference type="InterPro" id="IPR015424">
    <property type="entry name" value="PyrdxlP-dep_Trfase"/>
</dbReference>
<keyword evidence="1" id="KW-0045">Antibiotic biosynthesis</keyword>
<dbReference type="Pfam" id="PF00266">
    <property type="entry name" value="Aminotran_5"/>
    <property type="match status" value="1"/>
</dbReference>
<keyword evidence="3" id="KW-0456">Lyase</keyword>
<dbReference type="SUPFAM" id="SSF53383">
    <property type="entry name" value="PLP-dependent transferases"/>
    <property type="match status" value="1"/>
</dbReference>